<protein>
    <submittedName>
        <fullName evidence="1">Uncharacterized protein</fullName>
    </submittedName>
</protein>
<keyword evidence="2" id="KW-1185">Reference proteome</keyword>
<name>A0A4R2P444_9BACL</name>
<comment type="caution">
    <text evidence="1">The sequence shown here is derived from an EMBL/GenBank/DDBJ whole genome shotgun (WGS) entry which is preliminary data.</text>
</comment>
<evidence type="ECO:0000313" key="1">
    <source>
        <dbReference type="EMBL" id="TCP28701.1"/>
    </source>
</evidence>
<reference evidence="1 2" key="1">
    <citation type="submission" date="2019-03" db="EMBL/GenBank/DDBJ databases">
        <title>Genomic Encyclopedia of Type Strains, Phase IV (KMG-IV): sequencing the most valuable type-strain genomes for metagenomic binning, comparative biology and taxonomic classification.</title>
        <authorList>
            <person name="Goeker M."/>
        </authorList>
    </citation>
    <scope>NUCLEOTIDE SEQUENCE [LARGE SCALE GENOMIC DNA]</scope>
    <source>
        <strain evidence="1 2">DSM 19377</strain>
    </source>
</reference>
<dbReference type="EMBL" id="SLXK01000016">
    <property type="protein sequence ID" value="TCP28701.1"/>
    <property type="molecule type" value="Genomic_DNA"/>
</dbReference>
<organism evidence="1 2">
    <name type="scientific">Scopulibacillus darangshiensis</name>
    <dbReference type="NCBI Taxonomy" id="442528"/>
    <lineage>
        <taxon>Bacteria</taxon>
        <taxon>Bacillati</taxon>
        <taxon>Bacillota</taxon>
        <taxon>Bacilli</taxon>
        <taxon>Bacillales</taxon>
        <taxon>Sporolactobacillaceae</taxon>
        <taxon>Scopulibacillus</taxon>
    </lineage>
</organism>
<evidence type="ECO:0000313" key="2">
    <source>
        <dbReference type="Proteomes" id="UP000295416"/>
    </source>
</evidence>
<accession>A0A4R2P444</accession>
<proteinExistence type="predicted"/>
<dbReference type="AlphaFoldDB" id="A0A4R2P444"/>
<gene>
    <name evidence="1" type="ORF">EV207_11611</name>
</gene>
<sequence length="37" mass="3938">MKKVVNLDVNICSSGVEIQTTVLTNPVIIVATTPIPE</sequence>
<dbReference type="Proteomes" id="UP000295416">
    <property type="component" value="Unassembled WGS sequence"/>
</dbReference>